<evidence type="ECO:0000256" key="1">
    <source>
        <dbReference type="SAM" id="Phobius"/>
    </source>
</evidence>
<keyword evidence="4" id="KW-1185">Reference proteome</keyword>
<accession>A0ABR2HJ54</accession>
<protein>
    <submittedName>
        <fullName evidence="3">Uncharacterized protein</fullName>
    </submittedName>
</protein>
<reference evidence="3 4" key="1">
    <citation type="submission" date="2024-04" db="EMBL/GenBank/DDBJ databases">
        <title>Tritrichomonas musculus Genome.</title>
        <authorList>
            <person name="Alves-Ferreira E."/>
            <person name="Grigg M."/>
            <person name="Lorenzi H."/>
            <person name="Galac M."/>
        </authorList>
    </citation>
    <scope>NUCLEOTIDE SEQUENCE [LARGE SCALE GENOMIC DNA]</scope>
    <source>
        <strain evidence="3 4">EAF2021</strain>
    </source>
</reference>
<keyword evidence="1" id="KW-0472">Membrane</keyword>
<evidence type="ECO:0000313" key="2">
    <source>
        <dbReference type="EMBL" id="KAK8834996.1"/>
    </source>
</evidence>
<dbReference type="EMBL" id="JAPFFF010000254">
    <property type="protein sequence ID" value="KAK8834996.1"/>
    <property type="molecule type" value="Genomic_DNA"/>
</dbReference>
<gene>
    <name evidence="3" type="ORF">M9Y10_019630</name>
    <name evidence="2" type="ORF">M9Y10_019953</name>
</gene>
<keyword evidence="1" id="KW-0812">Transmembrane</keyword>
<organism evidence="3 4">
    <name type="scientific">Tritrichomonas musculus</name>
    <dbReference type="NCBI Taxonomy" id="1915356"/>
    <lineage>
        <taxon>Eukaryota</taxon>
        <taxon>Metamonada</taxon>
        <taxon>Parabasalia</taxon>
        <taxon>Tritrichomonadida</taxon>
        <taxon>Tritrichomonadidae</taxon>
        <taxon>Tritrichomonas</taxon>
    </lineage>
</organism>
<keyword evidence="1" id="KW-1133">Transmembrane helix</keyword>
<evidence type="ECO:0000313" key="4">
    <source>
        <dbReference type="Proteomes" id="UP001470230"/>
    </source>
</evidence>
<name>A0ABR2HJ54_9EUKA</name>
<feature type="transmembrane region" description="Helical" evidence="1">
    <location>
        <begin position="5"/>
        <end position="23"/>
    </location>
</feature>
<dbReference type="Proteomes" id="UP001470230">
    <property type="component" value="Unassembled WGS sequence"/>
</dbReference>
<comment type="caution">
    <text evidence="3">The sequence shown here is derived from an EMBL/GenBank/DDBJ whole genome shotgun (WGS) entry which is preliminary data.</text>
</comment>
<evidence type="ECO:0000313" key="3">
    <source>
        <dbReference type="EMBL" id="KAK8847055.1"/>
    </source>
</evidence>
<proteinExistence type="predicted"/>
<dbReference type="EMBL" id="JAPFFF010000028">
    <property type="protein sequence ID" value="KAK8847055.1"/>
    <property type="molecule type" value="Genomic_DNA"/>
</dbReference>
<sequence length="369" mass="43156">MNKIFFGFLYFFQIIIIYLILYHQCTIDFHLNFSNLFALASKNNFPGNDAYLYGIPKTQPITYSTERDLCITPLLGSREVFFDINLLSIRKSGCAATIIILTNNSTVFSSNVQRLIILFNVKIIKGIFNVDILSRHTDFLRDTLCYYLLKELKQEMDDSKTQKYDRIFFFDSFDVYFEKDPFKFFDKDDKIYFFQESYIKLSRSCNWFNRRGVKQCFGSDGLESIKENYVVCSGTIAAGSLNSFLRFLDFFVHLSCFTKRKCPYDQGALIYIVYSGLLSKNNISFHVFPPEGPVAACRYGPVYTQFRTDDAGNVYMVVNSLINNHTFEVVHQYQKFRKEFYKKTLIGKYLDDHPVKNLSFQVDRIITID</sequence>